<evidence type="ECO:0008006" key="3">
    <source>
        <dbReference type="Google" id="ProtNLM"/>
    </source>
</evidence>
<feature type="transmembrane region" description="Helical" evidence="1">
    <location>
        <begin position="51"/>
        <end position="71"/>
    </location>
</feature>
<dbReference type="EMBL" id="UINC01114271">
    <property type="protein sequence ID" value="SVC84465.1"/>
    <property type="molecule type" value="Genomic_DNA"/>
</dbReference>
<feature type="transmembrane region" description="Helical" evidence="1">
    <location>
        <begin position="12"/>
        <end position="31"/>
    </location>
</feature>
<proteinExistence type="predicted"/>
<protein>
    <recommendedName>
        <fullName evidence="3">Major facilitator superfamily (MFS) profile domain-containing protein</fullName>
    </recommendedName>
</protein>
<keyword evidence="1" id="KW-0812">Transmembrane</keyword>
<feature type="transmembrane region" description="Helical" evidence="1">
    <location>
        <begin position="103"/>
        <end position="126"/>
    </location>
</feature>
<evidence type="ECO:0000256" key="1">
    <source>
        <dbReference type="SAM" id="Phobius"/>
    </source>
</evidence>
<feature type="transmembrane region" description="Helical" evidence="1">
    <location>
        <begin position="165"/>
        <end position="184"/>
    </location>
</feature>
<dbReference type="InterPro" id="IPR036259">
    <property type="entry name" value="MFS_trans_sf"/>
</dbReference>
<sequence>MDKNMKFSREYRVAALMSASAMFTLAGYEFIRSSSTVLFKSAYGAENLPLVMAVMPVVVLAGVALYGWILSQLGPRRTLLVTSLGSALTIFCCYLVLQTGSKQITAVLFLFKEFYIVLLIEQYWSYINSSLSPASARLANGPITGIAGFGGAVGGWLVATLAQGAGTEAMVLFAAVALLPATLLSDQTYRRFGEPERPLRARHHGHL</sequence>
<organism evidence="2">
    <name type="scientific">marine metagenome</name>
    <dbReference type="NCBI Taxonomy" id="408172"/>
    <lineage>
        <taxon>unclassified sequences</taxon>
        <taxon>metagenomes</taxon>
        <taxon>ecological metagenomes</taxon>
    </lineage>
</organism>
<feature type="transmembrane region" description="Helical" evidence="1">
    <location>
        <begin position="78"/>
        <end position="97"/>
    </location>
</feature>
<gene>
    <name evidence="2" type="ORF">METZ01_LOCUS337319</name>
</gene>
<dbReference type="SUPFAM" id="SSF103473">
    <property type="entry name" value="MFS general substrate transporter"/>
    <property type="match status" value="1"/>
</dbReference>
<feature type="transmembrane region" description="Helical" evidence="1">
    <location>
        <begin position="138"/>
        <end position="159"/>
    </location>
</feature>
<keyword evidence="1" id="KW-1133">Transmembrane helix</keyword>
<name>A0A382QHW4_9ZZZZ</name>
<accession>A0A382QHW4</accession>
<feature type="non-terminal residue" evidence="2">
    <location>
        <position position="207"/>
    </location>
</feature>
<dbReference type="AlphaFoldDB" id="A0A382QHW4"/>
<keyword evidence="1" id="KW-0472">Membrane</keyword>
<dbReference type="Gene3D" id="1.20.1250.20">
    <property type="entry name" value="MFS general substrate transporter like domains"/>
    <property type="match status" value="1"/>
</dbReference>
<reference evidence="2" key="1">
    <citation type="submission" date="2018-05" db="EMBL/GenBank/DDBJ databases">
        <authorList>
            <person name="Lanie J.A."/>
            <person name="Ng W.-L."/>
            <person name="Kazmierczak K.M."/>
            <person name="Andrzejewski T.M."/>
            <person name="Davidsen T.M."/>
            <person name="Wayne K.J."/>
            <person name="Tettelin H."/>
            <person name="Glass J.I."/>
            <person name="Rusch D."/>
            <person name="Podicherti R."/>
            <person name="Tsui H.-C.T."/>
            <person name="Winkler M.E."/>
        </authorList>
    </citation>
    <scope>NUCLEOTIDE SEQUENCE</scope>
</reference>
<evidence type="ECO:0000313" key="2">
    <source>
        <dbReference type="EMBL" id="SVC84465.1"/>
    </source>
</evidence>